<evidence type="ECO:0000256" key="6">
    <source>
        <dbReference type="SAM" id="MobiDB-lite"/>
    </source>
</evidence>
<gene>
    <name evidence="9" type="ORF">G4L39_00665</name>
</gene>
<keyword evidence="2" id="KW-0158">Chromosome</keyword>
<dbReference type="SUPFAM" id="SSF82199">
    <property type="entry name" value="SET domain"/>
    <property type="match status" value="1"/>
</dbReference>
<dbReference type="AlphaFoldDB" id="A0A6M1RCW0"/>
<evidence type="ECO:0000313" key="9">
    <source>
        <dbReference type="EMBL" id="NGO37918.1"/>
    </source>
</evidence>
<keyword evidence="4" id="KW-0808">Transferase</keyword>
<name>A0A6M1RCW0_9BACT</name>
<feature type="region of interest" description="Disordered" evidence="6">
    <location>
        <begin position="177"/>
        <end position="205"/>
    </location>
</feature>
<keyword evidence="3" id="KW-0489">Methyltransferase</keyword>
<dbReference type="GO" id="GO:0008168">
    <property type="term" value="F:methyltransferase activity"/>
    <property type="evidence" value="ECO:0007669"/>
    <property type="project" value="UniProtKB-KW"/>
</dbReference>
<dbReference type="Proteomes" id="UP000477311">
    <property type="component" value="Unassembled WGS sequence"/>
</dbReference>
<organism evidence="9 10">
    <name type="scientific">Limisphaera ngatamarikiensis</name>
    <dbReference type="NCBI Taxonomy" id="1324935"/>
    <lineage>
        <taxon>Bacteria</taxon>
        <taxon>Pseudomonadati</taxon>
        <taxon>Verrucomicrobiota</taxon>
        <taxon>Verrucomicrobiia</taxon>
        <taxon>Limisphaerales</taxon>
        <taxon>Limisphaeraceae</taxon>
        <taxon>Limisphaera</taxon>
    </lineage>
</organism>
<dbReference type="InterPro" id="IPR001214">
    <property type="entry name" value="SET_dom"/>
</dbReference>
<reference evidence="9 10" key="1">
    <citation type="submission" date="2020-02" db="EMBL/GenBank/DDBJ databases">
        <title>Draft genome sequence of Limisphaera ngatamarikiensis NGM72.4T, a thermophilic Verrucomicrobia grouped in subdivision 3.</title>
        <authorList>
            <person name="Carere C.R."/>
            <person name="Steen J."/>
            <person name="Hugenholtz P."/>
            <person name="Stott M.B."/>
        </authorList>
    </citation>
    <scope>NUCLEOTIDE SEQUENCE [LARGE SCALE GENOMIC DNA]</scope>
    <source>
        <strain evidence="9 10">NGM72.4</strain>
    </source>
</reference>
<keyword evidence="5" id="KW-0949">S-adenosyl-L-methionine</keyword>
<accession>A0A6M1RCW0</accession>
<evidence type="ECO:0000256" key="4">
    <source>
        <dbReference type="ARBA" id="ARBA00022679"/>
    </source>
</evidence>
<evidence type="ECO:0000313" key="10">
    <source>
        <dbReference type="Proteomes" id="UP000477311"/>
    </source>
</evidence>
<feature type="domain" description="Post-SET" evidence="8">
    <location>
        <begin position="145"/>
        <end position="161"/>
    </location>
</feature>
<sequence length="205" mass="23195">METGTTNQHNLEGRSSTPALHDEIVAETEWVVFRRSPIHGIGGFAKKDIPAGTRILEYVGEKITKEESARRCQANNVYIFCLNDRYDIDGNVPWNPARFLNHSCRPNCETELDEDEERIWILALRDIRAGEELTFNYGYDLSEYKDYPCNCGAPDCVGYIVAEEFFEHVRRQRELERIAAEGGSSTPAQPRGQNPPATSAAQSPR</sequence>
<feature type="compositionally biased region" description="Polar residues" evidence="6">
    <location>
        <begin position="183"/>
        <end position="205"/>
    </location>
</feature>
<evidence type="ECO:0000256" key="5">
    <source>
        <dbReference type="ARBA" id="ARBA00022691"/>
    </source>
</evidence>
<evidence type="ECO:0000256" key="3">
    <source>
        <dbReference type="ARBA" id="ARBA00022603"/>
    </source>
</evidence>
<dbReference type="InterPro" id="IPR046341">
    <property type="entry name" value="SET_dom_sf"/>
</dbReference>
<keyword evidence="10" id="KW-1185">Reference proteome</keyword>
<dbReference type="PANTHER" id="PTHR22884">
    <property type="entry name" value="SET DOMAIN PROTEINS"/>
    <property type="match status" value="1"/>
</dbReference>
<evidence type="ECO:0000259" key="8">
    <source>
        <dbReference type="PROSITE" id="PS50868"/>
    </source>
</evidence>
<proteinExistence type="predicted"/>
<dbReference type="SMART" id="SM00317">
    <property type="entry name" value="SET"/>
    <property type="match status" value="1"/>
</dbReference>
<dbReference type="EMBL" id="JAAKYA010000004">
    <property type="protein sequence ID" value="NGO37918.1"/>
    <property type="molecule type" value="Genomic_DNA"/>
</dbReference>
<protein>
    <submittedName>
        <fullName evidence="9">SET domain-containing protein</fullName>
    </submittedName>
</protein>
<dbReference type="RefSeq" id="WP_165105149.1">
    <property type="nucleotide sequence ID" value="NZ_JAAKYA010000004.1"/>
</dbReference>
<feature type="domain" description="SET" evidence="7">
    <location>
        <begin position="29"/>
        <end position="138"/>
    </location>
</feature>
<dbReference type="Gene3D" id="2.170.270.10">
    <property type="entry name" value="SET domain"/>
    <property type="match status" value="1"/>
</dbReference>
<evidence type="ECO:0000256" key="2">
    <source>
        <dbReference type="ARBA" id="ARBA00022454"/>
    </source>
</evidence>
<comment type="subcellular location">
    <subcellularLocation>
        <location evidence="1">Chromosome</location>
    </subcellularLocation>
</comment>
<dbReference type="PROSITE" id="PS50280">
    <property type="entry name" value="SET"/>
    <property type="match status" value="1"/>
</dbReference>
<dbReference type="InterPro" id="IPR050777">
    <property type="entry name" value="SET2_Histone-Lys_MeTrsfase"/>
</dbReference>
<dbReference type="GO" id="GO:0005694">
    <property type="term" value="C:chromosome"/>
    <property type="evidence" value="ECO:0007669"/>
    <property type="project" value="UniProtKB-SubCell"/>
</dbReference>
<dbReference type="GO" id="GO:0032259">
    <property type="term" value="P:methylation"/>
    <property type="evidence" value="ECO:0007669"/>
    <property type="project" value="UniProtKB-KW"/>
</dbReference>
<dbReference type="PROSITE" id="PS50868">
    <property type="entry name" value="POST_SET"/>
    <property type="match status" value="1"/>
</dbReference>
<evidence type="ECO:0000259" key="7">
    <source>
        <dbReference type="PROSITE" id="PS50280"/>
    </source>
</evidence>
<dbReference type="Pfam" id="PF00856">
    <property type="entry name" value="SET"/>
    <property type="match status" value="1"/>
</dbReference>
<evidence type="ECO:0000256" key="1">
    <source>
        <dbReference type="ARBA" id="ARBA00004286"/>
    </source>
</evidence>
<comment type="caution">
    <text evidence="9">The sequence shown here is derived from an EMBL/GenBank/DDBJ whole genome shotgun (WGS) entry which is preliminary data.</text>
</comment>
<dbReference type="InterPro" id="IPR003616">
    <property type="entry name" value="Post-SET_dom"/>
</dbReference>